<evidence type="ECO:0000259" key="2">
    <source>
        <dbReference type="PROSITE" id="PS50858"/>
    </source>
</evidence>
<dbReference type="Pfam" id="PF03909">
    <property type="entry name" value="BSD"/>
    <property type="match status" value="1"/>
</dbReference>
<dbReference type="GO" id="GO:0005634">
    <property type="term" value="C:nucleus"/>
    <property type="evidence" value="ECO:0007669"/>
    <property type="project" value="TreeGrafter"/>
</dbReference>
<dbReference type="SUPFAM" id="SSF140383">
    <property type="entry name" value="BSD domain-like"/>
    <property type="match status" value="1"/>
</dbReference>
<dbReference type="GO" id="GO:0005794">
    <property type="term" value="C:Golgi apparatus"/>
    <property type="evidence" value="ECO:0007669"/>
    <property type="project" value="TreeGrafter"/>
</dbReference>
<feature type="compositionally biased region" description="Polar residues" evidence="1">
    <location>
        <begin position="1"/>
        <end position="11"/>
    </location>
</feature>
<dbReference type="Proteomes" id="UP001432146">
    <property type="component" value="Unassembled WGS sequence"/>
</dbReference>
<feature type="domain" description="BSD" evidence="2">
    <location>
        <begin position="252"/>
        <end position="304"/>
    </location>
</feature>
<dbReference type="PANTHER" id="PTHR16019">
    <property type="entry name" value="SYNAPSE-ASSOCIATED PROTEIN"/>
    <property type="match status" value="1"/>
</dbReference>
<dbReference type="InterPro" id="IPR051494">
    <property type="entry name" value="BSD_domain-containing"/>
</dbReference>
<dbReference type="PANTHER" id="PTHR16019:SF6">
    <property type="entry name" value="SYNAPSE-ASSOCIATED PROTEIN 1"/>
    <property type="match status" value="1"/>
</dbReference>
<organism evidence="3 4">
    <name type="scientific">Tetragonisca angustula</name>
    <dbReference type="NCBI Taxonomy" id="166442"/>
    <lineage>
        <taxon>Eukaryota</taxon>
        <taxon>Metazoa</taxon>
        <taxon>Ecdysozoa</taxon>
        <taxon>Arthropoda</taxon>
        <taxon>Hexapoda</taxon>
        <taxon>Insecta</taxon>
        <taxon>Pterygota</taxon>
        <taxon>Neoptera</taxon>
        <taxon>Endopterygota</taxon>
        <taxon>Hymenoptera</taxon>
        <taxon>Apocrita</taxon>
        <taxon>Aculeata</taxon>
        <taxon>Apoidea</taxon>
        <taxon>Anthophila</taxon>
        <taxon>Apidae</taxon>
        <taxon>Tetragonisca</taxon>
    </lineage>
</organism>
<dbReference type="Gene3D" id="1.10.3970.10">
    <property type="entry name" value="BSD domain"/>
    <property type="match status" value="1"/>
</dbReference>
<dbReference type="EMBL" id="JAWNGG020000076">
    <property type="protein sequence ID" value="KAK9303560.1"/>
    <property type="molecule type" value="Genomic_DNA"/>
</dbReference>
<proteinExistence type="predicted"/>
<gene>
    <name evidence="3" type="ORF">QLX08_004785</name>
</gene>
<evidence type="ECO:0000313" key="3">
    <source>
        <dbReference type="EMBL" id="KAK9303560.1"/>
    </source>
</evidence>
<accession>A0AAW1A0K8</accession>
<protein>
    <recommendedName>
        <fullName evidence="2">BSD domain-containing protein</fullName>
    </recommendedName>
</protein>
<evidence type="ECO:0000256" key="1">
    <source>
        <dbReference type="SAM" id="MobiDB-lite"/>
    </source>
</evidence>
<keyword evidence="4" id="KW-1185">Reference proteome</keyword>
<dbReference type="InterPro" id="IPR005607">
    <property type="entry name" value="BSD_dom"/>
</dbReference>
<evidence type="ECO:0000313" key="4">
    <source>
        <dbReference type="Proteomes" id="UP001432146"/>
    </source>
</evidence>
<dbReference type="GO" id="GO:0045202">
    <property type="term" value="C:synapse"/>
    <property type="evidence" value="ECO:0007669"/>
    <property type="project" value="TreeGrafter"/>
</dbReference>
<feature type="region of interest" description="Disordered" evidence="1">
    <location>
        <begin position="1"/>
        <end position="151"/>
    </location>
</feature>
<dbReference type="AlphaFoldDB" id="A0AAW1A0K8"/>
<dbReference type="PROSITE" id="PS50858">
    <property type="entry name" value="BSD"/>
    <property type="match status" value="1"/>
</dbReference>
<sequence length="446" mass="48485">MFTGLTNQMSTWIGKKGEDAGAEMPAEEKFVTSVEGDDLNRKDSPSRSMLGGVKSQMTGWFSSVPRLSRNANHGGNDADSQQAAGKTVNGAQVAQNTENTAEPMKDDDASSWANMTEAGSTVPRATGGADSGPASLEGSPSEDKEGQQAFSGVSTKALASAKTLGGFLYSAVNKAGKTVAEAGAKIKKTVEENRLVAELNKEQEAFIASKSAEKGEAVAPWVGAPNEDVLREECLSLSIDQRNFLKSPPKEVDFPWNFEAVQPMAQATLALDPNLENMRFQLVPKVISEEIFWRNYFYRVSVLRQSHELNTLANQAENNQSSAGSVEQAEVQVTTDQESNGTMAAENSNTFADSPGHEFVSDSMRVTDTDLEEVREGMKKLGMQPPKEEDWERELEAELKDYEVVTGNEGRNTVATPVRIGDVLDKDWEKQIDELLGNDDEEGDLK</sequence>
<reference evidence="3 4" key="1">
    <citation type="submission" date="2024-05" db="EMBL/GenBank/DDBJ databases">
        <title>The nuclear and mitochondrial genome assemblies of Tetragonisca angustula (Apidae: Meliponini), a tiny yet remarkable pollinator in the Neotropics.</title>
        <authorList>
            <person name="Ferrari R."/>
            <person name="Ricardo P.C."/>
            <person name="Dias F.C."/>
            <person name="Araujo N.S."/>
            <person name="Soares D.O."/>
            <person name="Zhou Q.-S."/>
            <person name="Zhu C.-D."/>
            <person name="Coutinho L."/>
            <person name="Airas M.C."/>
            <person name="Batista T.M."/>
        </authorList>
    </citation>
    <scope>NUCLEOTIDE SEQUENCE [LARGE SCALE GENOMIC DNA]</scope>
    <source>
        <strain evidence="3">ASF017062</strain>
        <tissue evidence="3">Abdomen</tissue>
    </source>
</reference>
<feature type="compositionally biased region" description="Polar residues" evidence="1">
    <location>
        <begin position="69"/>
        <end position="100"/>
    </location>
</feature>
<comment type="caution">
    <text evidence="3">The sequence shown here is derived from an EMBL/GenBank/DDBJ whole genome shotgun (WGS) entry which is preliminary data.</text>
</comment>
<dbReference type="GO" id="GO:0038203">
    <property type="term" value="P:TORC2 signaling"/>
    <property type="evidence" value="ECO:0007669"/>
    <property type="project" value="TreeGrafter"/>
</dbReference>
<dbReference type="SMART" id="SM00751">
    <property type="entry name" value="BSD"/>
    <property type="match status" value="1"/>
</dbReference>
<name>A0AAW1A0K8_9HYME</name>
<dbReference type="InterPro" id="IPR035925">
    <property type="entry name" value="BSD_dom_sf"/>
</dbReference>
<dbReference type="GO" id="GO:0048172">
    <property type="term" value="P:regulation of short-term neuronal synaptic plasticity"/>
    <property type="evidence" value="ECO:0007669"/>
    <property type="project" value="TreeGrafter"/>
</dbReference>